<dbReference type="InterPro" id="IPR014710">
    <property type="entry name" value="RmlC-like_jellyroll"/>
</dbReference>
<evidence type="ECO:0000256" key="1">
    <source>
        <dbReference type="ARBA" id="ARBA00022723"/>
    </source>
</evidence>
<dbReference type="GO" id="GO:0008270">
    <property type="term" value="F:zinc ion binding"/>
    <property type="evidence" value="ECO:0007669"/>
    <property type="project" value="InterPro"/>
</dbReference>
<dbReference type="InterPro" id="IPR011051">
    <property type="entry name" value="RmlC_Cupin_sf"/>
</dbReference>
<protein>
    <recommendedName>
        <fullName evidence="3">Phosphomannose isomerase type I catalytic domain-containing protein</fullName>
    </recommendedName>
</protein>
<organism evidence="4">
    <name type="scientific">marine metagenome</name>
    <dbReference type="NCBI Taxonomy" id="408172"/>
    <lineage>
        <taxon>unclassified sequences</taxon>
        <taxon>metagenomes</taxon>
        <taxon>ecological metagenomes</taxon>
    </lineage>
</organism>
<gene>
    <name evidence="4" type="ORF">METZ01_LOCUS297748</name>
</gene>
<dbReference type="InterPro" id="IPR046457">
    <property type="entry name" value="PMI_typeI_cat"/>
</dbReference>
<dbReference type="SUPFAM" id="SSF51182">
    <property type="entry name" value="RmlC-like cupins"/>
    <property type="match status" value="1"/>
</dbReference>
<dbReference type="Gene3D" id="2.60.120.10">
    <property type="entry name" value="Jelly Rolls"/>
    <property type="match status" value="1"/>
</dbReference>
<dbReference type="InterPro" id="IPR051804">
    <property type="entry name" value="Carb_Metab_Reg_Kinase/Isom"/>
</dbReference>
<name>A0A382M786_9ZZZZ</name>
<accession>A0A382M786</accession>
<reference evidence="4" key="1">
    <citation type="submission" date="2018-05" db="EMBL/GenBank/DDBJ databases">
        <authorList>
            <person name="Lanie J.A."/>
            <person name="Ng W.-L."/>
            <person name="Kazmierczak K.M."/>
            <person name="Andrzejewski T.M."/>
            <person name="Davidsen T.M."/>
            <person name="Wayne K.J."/>
            <person name="Tettelin H."/>
            <person name="Glass J.I."/>
            <person name="Rusch D."/>
            <person name="Podicherti R."/>
            <person name="Tsui H.-C.T."/>
            <person name="Winkler M.E."/>
        </authorList>
    </citation>
    <scope>NUCLEOTIDE SEQUENCE</scope>
</reference>
<dbReference type="PANTHER" id="PTHR42742:SF3">
    <property type="entry name" value="FRUCTOKINASE"/>
    <property type="match status" value="1"/>
</dbReference>
<dbReference type="GO" id="GO:0004476">
    <property type="term" value="F:mannose-6-phosphate isomerase activity"/>
    <property type="evidence" value="ECO:0007669"/>
    <property type="project" value="InterPro"/>
</dbReference>
<sequence>VSVALPDLLPMRPFLREVVWGGRRLEGTYGKQLPPGLSIGESFELSALPGQESWVASGPLEGSPLGSLVQSCGPQLVGGSVWERFGADFPLLVKLIDASQDLSVQVHPDDDYARRCRLGCFGKMEAWYVLDSDEGRVAAGLREGVDLKTLTTALDAGRAAEVIRYCAVSAGDLVFLPPGTVHALCGGVMVYEVQQASDLTFRLDDYDRVGIDGKLRELQVARALEVVDVDSRPHIKPHATGAGCGDREGIDAGAVHLVES</sequence>
<evidence type="ECO:0000256" key="2">
    <source>
        <dbReference type="ARBA" id="ARBA00022833"/>
    </source>
</evidence>
<keyword evidence="1" id="KW-0479">Metal-binding</keyword>
<feature type="domain" description="Phosphomannose isomerase type I catalytic" evidence="3">
    <location>
        <begin position="10"/>
        <end position="115"/>
    </location>
</feature>
<proteinExistence type="predicted"/>
<dbReference type="EMBL" id="UINC01091826">
    <property type="protein sequence ID" value="SVC44894.1"/>
    <property type="molecule type" value="Genomic_DNA"/>
</dbReference>
<feature type="non-terminal residue" evidence="4">
    <location>
        <position position="1"/>
    </location>
</feature>
<dbReference type="CDD" id="cd07010">
    <property type="entry name" value="cupin_PMI_type_I_N_bac"/>
    <property type="match status" value="1"/>
</dbReference>
<evidence type="ECO:0000313" key="4">
    <source>
        <dbReference type="EMBL" id="SVC44894.1"/>
    </source>
</evidence>
<keyword evidence="2" id="KW-0862">Zinc</keyword>
<feature type="non-terminal residue" evidence="4">
    <location>
        <position position="260"/>
    </location>
</feature>
<dbReference type="Pfam" id="PF20511">
    <property type="entry name" value="PMI_typeI_cat"/>
    <property type="match status" value="1"/>
</dbReference>
<evidence type="ECO:0000259" key="3">
    <source>
        <dbReference type="Pfam" id="PF20511"/>
    </source>
</evidence>
<dbReference type="AlphaFoldDB" id="A0A382M786"/>
<dbReference type="PANTHER" id="PTHR42742">
    <property type="entry name" value="TRANSCRIPTIONAL REPRESSOR MPRA"/>
    <property type="match status" value="1"/>
</dbReference>